<accession>A0A2H3K0A1</accession>
<evidence type="ECO:0008006" key="3">
    <source>
        <dbReference type="Google" id="ProtNLM"/>
    </source>
</evidence>
<dbReference type="EMBL" id="KB468157">
    <property type="protein sequence ID" value="PCH44589.1"/>
    <property type="molecule type" value="Genomic_DNA"/>
</dbReference>
<proteinExistence type="predicted"/>
<dbReference type="AlphaFoldDB" id="A0A2H3K0A1"/>
<reference evidence="1 2" key="1">
    <citation type="journal article" date="2012" name="Science">
        <title>The Paleozoic origin of enzymatic lignin decomposition reconstructed from 31 fungal genomes.</title>
        <authorList>
            <person name="Floudas D."/>
            <person name="Binder M."/>
            <person name="Riley R."/>
            <person name="Barry K."/>
            <person name="Blanchette R.A."/>
            <person name="Henrissat B."/>
            <person name="Martinez A.T."/>
            <person name="Otillar R."/>
            <person name="Spatafora J.W."/>
            <person name="Yadav J.S."/>
            <person name="Aerts A."/>
            <person name="Benoit I."/>
            <person name="Boyd A."/>
            <person name="Carlson A."/>
            <person name="Copeland A."/>
            <person name="Coutinho P.M."/>
            <person name="de Vries R.P."/>
            <person name="Ferreira P."/>
            <person name="Findley K."/>
            <person name="Foster B."/>
            <person name="Gaskell J."/>
            <person name="Glotzer D."/>
            <person name="Gorecki P."/>
            <person name="Heitman J."/>
            <person name="Hesse C."/>
            <person name="Hori C."/>
            <person name="Igarashi K."/>
            <person name="Jurgens J.A."/>
            <person name="Kallen N."/>
            <person name="Kersten P."/>
            <person name="Kohler A."/>
            <person name="Kuees U."/>
            <person name="Kumar T.K.A."/>
            <person name="Kuo A."/>
            <person name="LaButti K."/>
            <person name="Larrondo L.F."/>
            <person name="Lindquist E."/>
            <person name="Ling A."/>
            <person name="Lombard V."/>
            <person name="Lucas S."/>
            <person name="Lundell T."/>
            <person name="Martin R."/>
            <person name="McLaughlin D.J."/>
            <person name="Morgenstern I."/>
            <person name="Morin E."/>
            <person name="Murat C."/>
            <person name="Nagy L.G."/>
            <person name="Nolan M."/>
            <person name="Ohm R.A."/>
            <person name="Patyshakuliyeva A."/>
            <person name="Rokas A."/>
            <person name="Ruiz-Duenas F.J."/>
            <person name="Sabat G."/>
            <person name="Salamov A."/>
            <person name="Samejima M."/>
            <person name="Schmutz J."/>
            <person name="Slot J.C."/>
            <person name="St John F."/>
            <person name="Stenlid J."/>
            <person name="Sun H."/>
            <person name="Sun S."/>
            <person name="Syed K."/>
            <person name="Tsang A."/>
            <person name="Wiebenga A."/>
            <person name="Young D."/>
            <person name="Pisabarro A."/>
            <person name="Eastwood D.C."/>
            <person name="Martin F."/>
            <person name="Cullen D."/>
            <person name="Grigoriev I.V."/>
            <person name="Hibbett D.S."/>
        </authorList>
    </citation>
    <scope>NUCLEOTIDE SEQUENCE [LARGE SCALE GENOMIC DNA]</scope>
    <source>
        <strain evidence="1 2">MD-104</strain>
    </source>
</reference>
<dbReference type="STRING" id="742152.A0A2H3K0A1"/>
<name>A0A2H3K0A1_WOLCO</name>
<organism evidence="1 2">
    <name type="scientific">Wolfiporia cocos (strain MD-104)</name>
    <name type="common">Brown rot fungus</name>
    <dbReference type="NCBI Taxonomy" id="742152"/>
    <lineage>
        <taxon>Eukaryota</taxon>
        <taxon>Fungi</taxon>
        <taxon>Dikarya</taxon>
        <taxon>Basidiomycota</taxon>
        <taxon>Agaricomycotina</taxon>
        <taxon>Agaricomycetes</taxon>
        <taxon>Polyporales</taxon>
        <taxon>Phaeolaceae</taxon>
        <taxon>Wolfiporia</taxon>
    </lineage>
</organism>
<gene>
    <name evidence="1" type="ORF">WOLCODRAFT_26876</name>
</gene>
<dbReference type="OrthoDB" id="2785713at2759"/>
<dbReference type="Proteomes" id="UP000218811">
    <property type="component" value="Unassembled WGS sequence"/>
</dbReference>
<sequence length="470" mass="52471">MSAPGDALRFAMTCRAAYNIAMPRVFSEVEFDYSLTRWKLDGLHRIRSFCTFALSHASFCLPSIKKLTIGRNAFSSSSGSDVTWHEFTDLGSAGPLVEVVKGAVNLTSLRIEIAETLFSECTSMVDAVAGLPALQQVVFHQAGPHALAALSRMASRPADVKIWFQLLYDDWGDIIETFTPGEDRFLGNLAEALVDLEFDLGDYCIRQLEPRTVWSNVRRLTLGEGSFSLDVISRAFPNLRELHLNGIAHHVRDDGRAQTWPSLDFVSTHRPFLTTTLVRRLHLKYEIIPHPEILDDDPSLGDTLAMLQRVAPVVVACCPHTELLAGMARSVPSIRFLQLFARSLTVPMEQTIQEVDSWVATTIPGLTSAPLVGLTVLYQAFVRNSHHSCIDHAECANIARKIAGHIRSLQYVGLKISSWDHTVMWSEQTFTWYRVICRAEEGIPEVEQLGQPEGDCIHHKLATIPRVRSQ</sequence>
<keyword evidence="2" id="KW-1185">Reference proteome</keyword>
<evidence type="ECO:0000313" key="1">
    <source>
        <dbReference type="EMBL" id="PCH44589.1"/>
    </source>
</evidence>
<evidence type="ECO:0000313" key="2">
    <source>
        <dbReference type="Proteomes" id="UP000218811"/>
    </source>
</evidence>
<dbReference type="OMA" id="AECANIA"/>
<protein>
    <recommendedName>
        <fullName evidence="3">F-box domain-containing protein</fullName>
    </recommendedName>
</protein>